<accession>A0A0N4YVW9</accession>
<keyword evidence="2" id="KW-1185">Reference proteome</keyword>
<dbReference type="Proteomes" id="UP000271162">
    <property type="component" value="Unassembled WGS sequence"/>
</dbReference>
<organism evidence="3">
    <name type="scientific">Nippostrongylus brasiliensis</name>
    <name type="common">Rat hookworm</name>
    <dbReference type="NCBI Taxonomy" id="27835"/>
    <lineage>
        <taxon>Eukaryota</taxon>
        <taxon>Metazoa</taxon>
        <taxon>Ecdysozoa</taxon>
        <taxon>Nematoda</taxon>
        <taxon>Chromadorea</taxon>
        <taxon>Rhabditida</taxon>
        <taxon>Rhabditina</taxon>
        <taxon>Rhabditomorpha</taxon>
        <taxon>Strongyloidea</taxon>
        <taxon>Heligmosomidae</taxon>
        <taxon>Nippostrongylus</taxon>
    </lineage>
</organism>
<evidence type="ECO:0000313" key="2">
    <source>
        <dbReference type="Proteomes" id="UP000271162"/>
    </source>
</evidence>
<dbReference type="EMBL" id="UYSL01026280">
    <property type="protein sequence ID" value="VDL85138.1"/>
    <property type="molecule type" value="Genomic_DNA"/>
</dbReference>
<dbReference type="AlphaFoldDB" id="A0A0N4YVW9"/>
<sequence>MEPQANPVKTETQVNQVDQACLAEMLRIVHVHREVGQQYNPTPHLPTTSSRFHLLTFDTFFKRTKNINMLL</sequence>
<evidence type="ECO:0000313" key="3">
    <source>
        <dbReference type="WBParaSite" id="NBR_0002139101-mRNA-1"/>
    </source>
</evidence>
<reference evidence="3" key="1">
    <citation type="submission" date="2017-02" db="UniProtKB">
        <authorList>
            <consortium name="WormBaseParasite"/>
        </authorList>
    </citation>
    <scope>IDENTIFICATION</scope>
</reference>
<proteinExistence type="predicted"/>
<reference evidence="1 2" key="2">
    <citation type="submission" date="2018-11" db="EMBL/GenBank/DDBJ databases">
        <authorList>
            <consortium name="Pathogen Informatics"/>
        </authorList>
    </citation>
    <scope>NUCLEOTIDE SEQUENCE [LARGE SCALE GENOMIC DNA]</scope>
</reference>
<name>A0A0N4YVW9_NIPBR</name>
<protein>
    <submittedName>
        <fullName evidence="1 3">Uncharacterized protein</fullName>
    </submittedName>
</protein>
<evidence type="ECO:0000313" key="1">
    <source>
        <dbReference type="EMBL" id="VDL85138.1"/>
    </source>
</evidence>
<gene>
    <name evidence="1" type="ORF">NBR_LOCUS21392</name>
</gene>
<dbReference type="WBParaSite" id="NBR_0002139101-mRNA-1">
    <property type="protein sequence ID" value="NBR_0002139101-mRNA-1"/>
    <property type="gene ID" value="NBR_0002139101"/>
</dbReference>